<sequence length="159" mass="18739">KIENHEGLLFLVIFNYTTEIFERMCLPYYYSRYSLWTRALSVVKEDKFSVLLPGSNMSQIEIWVTNKIDETKVVSWSMFLAVDYSKIPIRSGVRFLVDEEKRIILCWDRIRVLYVKFMIHIVEEDNKVTELDLDASTMSSCMSPSFTYVPCLVQNFNCT</sequence>
<protein>
    <recommendedName>
        <fullName evidence="1">F-box associated beta-propeller type 1 domain-containing protein</fullName>
    </recommendedName>
</protein>
<evidence type="ECO:0000259" key="1">
    <source>
        <dbReference type="Pfam" id="PF07734"/>
    </source>
</evidence>
<dbReference type="InterPro" id="IPR006527">
    <property type="entry name" value="F-box-assoc_dom_typ1"/>
</dbReference>
<organism evidence="2 3">
    <name type="scientific">Capsella rubella</name>
    <dbReference type="NCBI Taxonomy" id="81985"/>
    <lineage>
        <taxon>Eukaryota</taxon>
        <taxon>Viridiplantae</taxon>
        <taxon>Streptophyta</taxon>
        <taxon>Embryophyta</taxon>
        <taxon>Tracheophyta</taxon>
        <taxon>Spermatophyta</taxon>
        <taxon>Magnoliopsida</taxon>
        <taxon>eudicotyledons</taxon>
        <taxon>Gunneridae</taxon>
        <taxon>Pentapetalae</taxon>
        <taxon>rosids</taxon>
        <taxon>malvids</taxon>
        <taxon>Brassicales</taxon>
        <taxon>Brassicaceae</taxon>
        <taxon>Camelineae</taxon>
        <taxon>Capsella</taxon>
    </lineage>
</organism>
<keyword evidence="3" id="KW-1185">Reference proteome</keyword>
<name>R0H3P9_9BRAS</name>
<dbReference type="NCBIfam" id="TIGR01640">
    <property type="entry name" value="F_box_assoc_1"/>
    <property type="match status" value="1"/>
</dbReference>
<evidence type="ECO:0000313" key="2">
    <source>
        <dbReference type="EMBL" id="EOA19320.1"/>
    </source>
</evidence>
<dbReference type="EMBL" id="KB870810">
    <property type="protein sequence ID" value="EOA19320.1"/>
    <property type="molecule type" value="Genomic_DNA"/>
</dbReference>
<proteinExistence type="predicted"/>
<evidence type="ECO:0000313" key="3">
    <source>
        <dbReference type="Proteomes" id="UP000029121"/>
    </source>
</evidence>
<accession>R0H3P9</accession>
<dbReference type="Proteomes" id="UP000029121">
    <property type="component" value="Unassembled WGS sequence"/>
</dbReference>
<feature type="non-terminal residue" evidence="2">
    <location>
        <position position="1"/>
    </location>
</feature>
<dbReference type="Pfam" id="PF07734">
    <property type="entry name" value="FBA_1"/>
    <property type="match status" value="1"/>
</dbReference>
<feature type="domain" description="F-box associated beta-propeller type 1" evidence="1">
    <location>
        <begin position="5"/>
        <end position="154"/>
    </location>
</feature>
<dbReference type="AlphaFoldDB" id="R0H3P9"/>
<gene>
    <name evidence="2" type="ORF">CARUB_v10003266mg</name>
</gene>
<dbReference type="InterPro" id="IPR017451">
    <property type="entry name" value="F-box-assoc_interact_dom"/>
</dbReference>
<reference evidence="3" key="1">
    <citation type="journal article" date="2013" name="Nat. Genet.">
        <title>The Capsella rubella genome and the genomic consequences of rapid mating system evolution.</title>
        <authorList>
            <person name="Slotte T."/>
            <person name="Hazzouri K.M."/>
            <person name="Agren J.A."/>
            <person name="Koenig D."/>
            <person name="Maumus F."/>
            <person name="Guo Y.L."/>
            <person name="Steige K."/>
            <person name="Platts A.E."/>
            <person name="Escobar J.S."/>
            <person name="Newman L.K."/>
            <person name="Wang W."/>
            <person name="Mandakova T."/>
            <person name="Vello E."/>
            <person name="Smith L.M."/>
            <person name="Henz S.R."/>
            <person name="Steffen J."/>
            <person name="Takuno S."/>
            <person name="Brandvain Y."/>
            <person name="Coop G."/>
            <person name="Andolfatto P."/>
            <person name="Hu T.T."/>
            <person name="Blanchette M."/>
            <person name="Clark R.M."/>
            <person name="Quesneville H."/>
            <person name="Nordborg M."/>
            <person name="Gaut B.S."/>
            <person name="Lysak M.A."/>
            <person name="Jenkins J."/>
            <person name="Grimwood J."/>
            <person name="Chapman J."/>
            <person name="Prochnik S."/>
            <person name="Shu S."/>
            <person name="Rokhsar D."/>
            <person name="Schmutz J."/>
            <person name="Weigel D."/>
            <person name="Wright S.I."/>
        </authorList>
    </citation>
    <scope>NUCLEOTIDE SEQUENCE [LARGE SCALE GENOMIC DNA]</scope>
    <source>
        <strain evidence="3">cv. Monte Gargano</strain>
    </source>
</reference>